<gene>
    <name evidence="3" type="ORF">AA0113_g3427</name>
</gene>
<evidence type="ECO:0000313" key="3">
    <source>
        <dbReference type="EMBL" id="RYO70064.1"/>
    </source>
</evidence>
<dbReference type="InterPro" id="IPR056002">
    <property type="entry name" value="DUF7580"/>
</dbReference>
<dbReference type="Pfam" id="PF24476">
    <property type="entry name" value="DUF7580"/>
    <property type="match status" value="1"/>
</dbReference>
<protein>
    <recommendedName>
        <fullName evidence="2">DUF7580 domain-containing protein</fullName>
    </recommendedName>
</protein>
<keyword evidence="1" id="KW-0732">Signal</keyword>
<evidence type="ECO:0000259" key="2">
    <source>
        <dbReference type="Pfam" id="PF24476"/>
    </source>
</evidence>
<feature type="signal peptide" evidence="1">
    <location>
        <begin position="1"/>
        <end position="27"/>
    </location>
</feature>
<feature type="domain" description="DUF7580" evidence="2">
    <location>
        <begin position="206"/>
        <end position="542"/>
    </location>
</feature>
<comment type="caution">
    <text evidence="3">The sequence shown here is derived from an EMBL/GenBank/DDBJ whole genome shotgun (WGS) entry which is preliminary data.</text>
</comment>
<dbReference type="OrthoDB" id="3565018at2759"/>
<keyword evidence="4" id="KW-1185">Reference proteome</keyword>
<dbReference type="EMBL" id="PEJP01000011">
    <property type="protein sequence ID" value="RYO70064.1"/>
    <property type="molecule type" value="Genomic_DNA"/>
</dbReference>
<feature type="chain" id="PRO_5020390155" description="DUF7580 domain-containing protein" evidence="1">
    <location>
        <begin position="28"/>
        <end position="551"/>
    </location>
</feature>
<dbReference type="PANTHER" id="PTHR35186">
    <property type="entry name" value="ANK_REP_REGION DOMAIN-CONTAINING PROTEIN"/>
    <property type="match status" value="1"/>
</dbReference>
<evidence type="ECO:0000313" key="4">
    <source>
        <dbReference type="Proteomes" id="UP000293823"/>
    </source>
</evidence>
<proteinExistence type="predicted"/>
<name>A0A4Q4SHJ8_9PLEO</name>
<dbReference type="PANTHER" id="PTHR35186:SF4">
    <property type="entry name" value="PRION-INHIBITION AND PROPAGATION HELO DOMAIN-CONTAINING PROTEIN"/>
    <property type="match status" value="1"/>
</dbReference>
<dbReference type="AlphaFoldDB" id="A0A4Q4SHJ8"/>
<sequence length="551" mass="62257">MSGFEIAGIVLGSIPLVIVALEHYAEGLSTIKSMQKYEEAFGYLHASFVTIACIYRNSCEELLSPLALSDAQLSQLLEDRESSAWENRELSDALRNRLGNNYLPFKSSVKQLNKKINLFGRKLQLDKNFQPPWTTATGCVDTTARNKFFNDPWIRIKGGFKSKHYKELLSSIEEDISRISNLTTGAIALEPLRLQRRRKANTEYLIKFRQQAEKLYDAFNTRWSSRCMCQCTHQANLRLDIQKDDEAGQPSTFKLVFTFGSLHAGTTAPWKSIPVEIEAVDVIDAPKPYNSSQLPSIIVHSNIKAHDHWKCLKRAPDIVDLCATLQRCPSPDCIGVMSSKLAKHHIHTLHLPSANTTDKRITLQEIMTTQGTTFQIKEKCTLALTLASAVYHLHNTPWLEETWDLNDICILSQSLLSDQPYISREFPATATSPAQSQRMRIIKNSIIFALGVALLEISYGKPLNTFVTSEDLDANGNRTAFTDYLIADRLAEGLRTKELPNYADATQRCIHCNFEASVYSLDDDDFRERFYQGVIVPLRKDYEYVVSTAVA</sequence>
<dbReference type="Proteomes" id="UP000293823">
    <property type="component" value="Unassembled WGS sequence"/>
</dbReference>
<accession>A0A4Q4SHJ8</accession>
<organism evidence="3 4">
    <name type="scientific">Alternaria arborescens</name>
    <dbReference type="NCBI Taxonomy" id="156630"/>
    <lineage>
        <taxon>Eukaryota</taxon>
        <taxon>Fungi</taxon>
        <taxon>Dikarya</taxon>
        <taxon>Ascomycota</taxon>
        <taxon>Pezizomycotina</taxon>
        <taxon>Dothideomycetes</taxon>
        <taxon>Pleosporomycetidae</taxon>
        <taxon>Pleosporales</taxon>
        <taxon>Pleosporineae</taxon>
        <taxon>Pleosporaceae</taxon>
        <taxon>Alternaria</taxon>
        <taxon>Alternaria sect. Alternaria</taxon>
    </lineage>
</organism>
<reference evidence="4" key="1">
    <citation type="journal article" date="2019" name="bioRxiv">
        <title>Genomics, evolutionary history and diagnostics of the Alternaria alternata species group including apple and Asian pear pathotypes.</title>
        <authorList>
            <person name="Armitage A.D."/>
            <person name="Cockerton H.M."/>
            <person name="Sreenivasaprasad S."/>
            <person name="Woodhall J.W."/>
            <person name="Lane C.R."/>
            <person name="Harrison R.J."/>
            <person name="Clarkson J.P."/>
        </authorList>
    </citation>
    <scope>NUCLEOTIDE SEQUENCE [LARGE SCALE GENOMIC DNA]</scope>
    <source>
        <strain evidence="4">RGR 97.0016</strain>
    </source>
</reference>
<evidence type="ECO:0000256" key="1">
    <source>
        <dbReference type="SAM" id="SignalP"/>
    </source>
</evidence>